<dbReference type="RefSeq" id="XP_017996641.1">
    <property type="nucleotide sequence ID" value="XM_018138763.1"/>
</dbReference>
<feature type="region of interest" description="Disordered" evidence="5">
    <location>
        <begin position="73"/>
        <end position="110"/>
    </location>
</feature>
<dbReference type="InterPro" id="IPR021858">
    <property type="entry name" value="Fun_TF"/>
</dbReference>
<evidence type="ECO:0000259" key="6">
    <source>
        <dbReference type="PROSITE" id="PS50048"/>
    </source>
</evidence>
<accession>A0A0N0NJA2</accession>
<comment type="caution">
    <text evidence="7">The sequence shown here is derived from an EMBL/GenBank/DDBJ whole genome shotgun (WGS) entry which is preliminary data.</text>
</comment>
<dbReference type="Proteomes" id="UP000038010">
    <property type="component" value="Unassembled WGS sequence"/>
</dbReference>
<dbReference type="GO" id="GO:0008270">
    <property type="term" value="F:zinc ion binding"/>
    <property type="evidence" value="ECO:0007669"/>
    <property type="project" value="InterPro"/>
</dbReference>
<dbReference type="GeneID" id="28730643"/>
<evidence type="ECO:0000256" key="2">
    <source>
        <dbReference type="ARBA" id="ARBA00023125"/>
    </source>
</evidence>
<dbReference type="VEuPathDB" id="FungiDB:AB675_10024"/>
<feature type="compositionally biased region" description="Polar residues" evidence="5">
    <location>
        <begin position="95"/>
        <end position="109"/>
    </location>
</feature>
<keyword evidence="2" id="KW-0238">DNA-binding</keyword>
<dbReference type="PANTHER" id="PTHR38111">
    <property type="entry name" value="ZN(2)-C6 FUNGAL-TYPE DOMAIN-CONTAINING PROTEIN-RELATED"/>
    <property type="match status" value="1"/>
</dbReference>
<gene>
    <name evidence="7" type="ORF">AB675_10024</name>
</gene>
<evidence type="ECO:0000256" key="3">
    <source>
        <dbReference type="ARBA" id="ARBA00023163"/>
    </source>
</evidence>
<evidence type="ECO:0000256" key="1">
    <source>
        <dbReference type="ARBA" id="ARBA00023015"/>
    </source>
</evidence>
<evidence type="ECO:0000256" key="5">
    <source>
        <dbReference type="SAM" id="MobiDB-lite"/>
    </source>
</evidence>
<dbReference type="OrthoDB" id="5126878at2759"/>
<dbReference type="STRING" id="1664694.A0A0N0NJA2"/>
<dbReference type="AlphaFoldDB" id="A0A0N0NJA2"/>
<evidence type="ECO:0000256" key="4">
    <source>
        <dbReference type="ARBA" id="ARBA00023242"/>
    </source>
</evidence>
<dbReference type="EMBL" id="LFJN01000029">
    <property type="protein sequence ID" value="KPI36678.1"/>
    <property type="molecule type" value="Genomic_DNA"/>
</dbReference>
<organism evidence="7 8">
    <name type="scientific">Cyphellophora attinorum</name>
    <dbReference type="NCBI Taxonomy" id="1664694"/>
    <lineage>
        <taxon>Eukaryota</taxon>
        <taxon>Fungi</taxon>
        <taxon>Dikarya</taxon>
        <taxon>Ascomycota</taxon>
        <taxon>Pezizomycotina</taxon>
        <taxon>Eurotiomycetes</taxon>
        <taxon>Chaetothyriomycetidae</taxon>
        <taxon>Chaetothyriales</taxon>
        <taxon>Cyphellophoraceae</taxon>
        <taxon>Cyphellophora</taxon>
    </lineage>
</organism>
<dbReference type="SUPFAM" id="SSF57701">
    <property type="entry name" value="Zn2/Cys6 DNA-binding domain"/>
    <property type="match status" value="1"/>
</dbReference>
<dbReference type="GO" id="GO:0000981">
    <property type="term" value="F:DNA-binding transcription factor activity, RNA polymerase II-specific"/>
    <property type="evidence" value="ECO:0007669"/>
    <property type="project" value="InterPro"/>
</dbReference>
<evidence type="ECO:0000313" key="7">
    <source>
        <dbReference type="EMBL" id="KPI36678.1"/>
    </source>
</evidence>
<keyword evidence="3" id="KW-0804">Transcription</keyword>
<dbReference type="PROSITE" id="PS50048">
    <property type="entry name" value="ZN2_CY6_FUNGAL_2"/>
    <property type="match status" value="1"/>
</dbReference>
<keyword evidence="4" id="KW-0539">Nucleus</keyword>
<protein>
    <recommendedName>
        <fullName evidence="6">Zn(2)-C6 fungal-type domain-containing protein</fullName>
    </recommendedName>
</protein>
<proteinExistence type="predicted"/>
<evidence type="ECO:0000313" key="8">
    <source>
        <dbReference type="Proteomes" id="UP000038010"/>
    </source>
</evidence>
<sequence>MVGIPRSKGCRTCVTRRVRCDLGKPTCQNCAKGNRECLYSEGLKFVNEATKLKRKFEHRDKDQDAGGSLLVFETDATTSSSNNATTESLEDSSPEDQLTPFTYGSNPTNEPVHYKENAVLSFVEKSSWMPATETLDFGIQAYNDDVLEDASNGLHSHANDMDIAAMILAPNLIQDQLFSMMHRSMFPPAQVDSVPQQMKSHGLWFKRLPPLTGTNKLLDSAVRAVSLAHMGRLQGNRSILEESRPWYGSTLRQLNSAIADGTAGMAPETLAATILLSFYEMFASNSNASWVQHAGGAGALMRIRGPDVHRFGFDREMYIAYRHTIIIEAAQRDEPCFLAEPEWRELSRSIFHDLRMLGEERFRETFDLAEQQYENMLDVPELLHRCKHFHKFQSLEKDQYPTIRDFVFDLIQRVQQIRARFRTYFVRFRGALAKTGFMWTTYLSHDPVIPIYYQFPNIFVGSSVTGYWTLNILLNLVLIELMQKHDPEKCSLYRAENRDSALEICRSVRFMLSSSFLGPFFIIFGLRISLSALQEKEEREWVIARLFEMSETHMAMAAHIPGFEAGADMPRVRAALSSSNSKVIELFTDG</sequence>
<dbReference type="Pfam" id="PF11951">
    <property type="entry name" value="Fungal_trans_2"/>
    <property type="match status" value="1"/>
</dbReference>
<reference evidence="7 8" key="1">
    <citation type="submission" date="2015-06" db="EMBL/GenBank/DDBJ databases">
        <title>Draft genome of the ant-associated black yeast Phialophora attae CBS 131958.</title>
        <authorList>
            <person name="Moreno L.F."/>
            <person name="Stielow B.J."/>
            <person name="de Hoog S."/>
            <person name="Vicente V.A."/>
            <person name="Weiss V.A."/>
            <person name="de Vries M."/>
            <person name="Cruz L.M."/>
            <person name="Souza E.M."/>
        </authorList>
    </citation>
    <scope>NUCLEOTIDE SEQUENCE [LARGE SCALE GENOMIC DNA]</scope>
    <source>
        <strain evidence="7 8">CBS 131958</strain>
    </source>
</reference>
<dbReference type="Gene3D" id="4.10.240.10">
    <property type="entry name" value="Zn(2)-C6 fungal-type DNA-binding domain"/>
    <property type="match status" value="1"/>
</dbReference>
<keyword evidence="1" id="KW-0805">Transcription regulation</keyword>
<dbReference type="InterPro" id="IPR001138">
    <property type="entry name" value="Zn2Cys6_DnaBD"/>
</dbReference>
<name>A0A0N0NJA2_9EURO</name>
<feature type="compositionally biased region" description="Low complexity" evidence="5">
    <location>
        <begin position="73"/>
        <end position="87"/>
    </location>
</feature>
<keyword evidence="8" id="KW-1185">Reference proteome</keyword>
<dbReference type="InterPro" id="IPR053178">
    <property type="entry name" value="Osmoadaptation_assoc"/>
</dbReference>
<dbReference type="InterPro" id="IPR036864">
    <property type="entry name" value="Zn2-C6_fun-type_DNA-bd_sf"/>
</dbReference>
<dbReference type="SMART" id="SM00066">
    <property type="entry name" value="GAL4"/>
    <property type="match status" value="1"/>
</dbReference>
<dbReference type="Pfam" id="PF00172">
    <property type="entry name" value="Zn_clus"/>
    <property type="match status" value="1"/>
</dbReference>
<dbReference type="GO" id="GO:0003677">
    <property type="term" value="F:DNA binding"/>
    <property type="evidence" value="ECO:0007669"/>
    <property type="project" value="UniProtKB-KW"/>
</dbReference>
<feature type="domain" description="Zn(2)-C6 fungal-type" evidence="6">
    <location>
        <begin position="9"/>
        <end position="39"/>
    </location>
</feature>
<dbReference type="CDD" id="cd00067">
    <property type="entry name" value="GAL4"/>
    <property type="match status" value="1"/>
</dbReference>